<comment type="caution">
    <text evidence="1">The sequence shown here is derived from an EMBL/GenBank/DDBJ whole genome shotgun (WGS) entry which is preliminary data.</text>
</comment>
<protein>
    <submittedName>
        <fullName evidence="1">Uncharacterized protein</fullName>
    </submittedName>
</protein>
<accession>A0A8X6TXH8</accession>
<reference evidence="1" key="1">
    <citation type="submission" date="2020-08" db="EMBL/GenBank/DDBJ databases">
        <title>Multicomponent nature underlies the extraordinary mechanical properties of spider dragline silk.</title>
        <authorList>
            <person name="Kono N."/>
            <person name="Nakamura H."/>
            <person name="Mori M."/>
            <person name="Yoshida Y."/>
            <person name="Ohtoshi R."/>
            <person name="Malay A.D."/>
            <person name="Moran D.A.P."/>
            <person name="Tomita M."/>
            <person name="Numata K."/>
            <person name="Arakawa K."/>
        </authorList>
    </citation>
    <scope>NUCLEOTIDE SEQUENCE</scope>
</reference>
<evidence type="ECO:0000313" key="1">
    <source>
        <dbReference type="EMBL" id="GFT67523.1"/>
    </source>
</evidence>
<keyword evidence="2" id="KW-1185">Reference proteome</keyword>
<gene>
    <name evidence="1" type="ORF">NPIL_127721</name>
</gene>
<dbReference type="AlphaFoldDB" id="A0A8X6TXH8"/>
<evidence type="ECO:0000313" key="2">
    <source>
        <dbReference type="Proteomes" id="UP000887013"/>
    </source>
</evidence>
<dbReference type="Proteomes" id="UP000887013">
    <property type="component" value="Unassembled WGS sequence"/>
</dbReference>
<dbReference type="EMBL" id="BMAW01020316">
    <property type="protein sequence ID" value="GFT67523.1"/>
    <property type="molecule type" value="Genomic_DNA"/>
</dbReference>
<name>A0A8X6TXH8_NEPPI</name>
<sequence length="98" mass="11230">MLTKHGGKEVDRYASRYEKKAWSLNGRSYITLRKCLSSDCSDTPVESSPEEKISIDDSPVASLSGFHHAENVTTVQMKTWKREIYQKYGKGEILQRVF</sequence>
<organism evidence="1 2">
    <name type="scientific">Nephila pilipes</name>
    <name type="common">Giant wood spider</name>
    <name type="synonym">Nephila maculata</name>
    <dbReference type="NCBI Taxonomy" id="299642"/>
    <lineage>
        <taxon>Eukaryota</taxon>
        <taxon>Metazoa</taxon>
        <taxon>Ecdysozoa</taxon>
        <taxon>Arthropoda</taxon>
        <taxon>Chelicerata</taxon>
        <taxon>Arachnida</taxon>
        <taxon>Araneae</taxon>
        <taxon>Araneomorphae</taxon>
        <taxon>Entelegynae</taxon>
        <taxon>Araneoidea</taxon>
        <taxon>Nephilidae</taxon>
        <taxon>Nephila</taxon>
    </lineage>
</organism>
<proteinExistence type="predicted"/>